<keyword evidence="5" id="KW-0732">Signal</keyword>
<feature type="signal peptide" evidence="5">
    <location>
        <begin position="1"/>
        <end position="16"/>
    </location>
</feature>
<feature type="chain" id="PRO_5045945158" description="Transcription termination factor MTERF4, chloroplastic" evidence="5">
    <location>
        <begin position="17"/>
        <end position="558"/>
    </location>
</feature>
<keyword evidence="3" id="KW-0809">Transit peptide</keyword>
<evidence type="ECO:0000256" key="3">
    <source>
        <dbReference type="ARBA" id="ARBA00022946"/>
    </source>
</evidence>
<proteinExistence type="inferred from homology"/>
<gene>
    <name evidence="6" type="ORF">CSSPTR1EN2_LOCUS13673</name>
</gene>
<name>A0ABP0UB25_9BRYO</name>
<dbReference type="InterPro" id="IPR038538">
    <property type="entry name" value="MTERF_sf"/>
</dbReference>
<dbReference type="Proteomes" id="UP001497512">
    <property type="component" value="Chromosome 2"/>
</dbReference>
<dbReference type="Pfam" id="PF02536">
    <property type="entry name" value="mTERF"/>
    <property type="match status" value="1"/>
</dbReference>
<dbReference type="InterPro" id="IPR003690">
    <property type="entry name" value="MTERF"/>
</dbReference>
<dbReference type="PANTHER" id="PTHR13068:SF24">
    <property type="entry name" value="EXPRESSED PROTEIN"/>
    <property type="match status" value="1"/>
</dbReference>
<keyword evidence="2" id="KW-0806">Transcription termination</keyword>
<keyword evidence="2" id="KW-0804">Transcription</keyword>
<evidence type="ECO:0000256" key="2">
    <source>
        <dbReference type="ARBA" id="ARBA00022472"/>
    </source>
</evidence>
<keyword evidence="2" id="KW-0805">Transcription regulation</keyword>
<evidence type="ECO:0008006" key="8">
    <source>
        <dbReference type="Google" id="ProtNLM"/>
    </source>
</evidence>
<protein>
    <recommendedName>
        <fullName evidence="8">Transcription termination factor MTERF4, chloroplastic</fullName>
    </recommendedName>
</protein>
<evidence type="ECO:0000313" key="6">
    <source>
        <dbReference type="EMBL" id="CAK9216843.1"/>
    </source>
</evidence>
<dbReference type="Gene3D" id="1.25.70.10">
    <property type="entry name" value="Transcription termination factor 3, mitochondrial"/>
    <property type="match status" value="2"/>
</dbReference>
<dbReference type="SMART" id="SM00733">
    <property type="entry name" value="Mterf"/>
    <property type="match status" value="9"/>
</dbReference>
<keyword evidence="7" id="KW-1185">Reference proteome</keyword>
<organism evidence="6 7">
    <name type="scientific">Sphagnum troendelagicum</name>
    <dbReference type="NCBI Taxonomy" id="128251"/>
    <lineage>
        <taxon>Eukaryota</taxon>
        <taxon>Viridiplantae</taxon>
        <taxon>Streptophyta</taxon>
        <taxon>Embryophyta</taxon>
        <taxon>Bryophyta</taxon>
        <taxon>Sphagnophytina</taxon>
        <taxon>Sphagnopsida</taxon>
        <taxon>Sphagnales</taxon>
        <taxon>Sphagnaceae</taxon>
        <taxon>Sphagnum</taxon>
    </lineage>
</organism>
<dbReference type="PANTHER" id="PTHR13068">
    <property type="entry name" value="CGI-12 PROTEIN-RELATED"/>
    <property type="match status" value="1"/>
</dbReference>
<sequence length="558" mass="62211">MVAATMLTSVCADALSASLQAGCSSNGCSWSAKELSNSRRGLCLSAPAFLPAKYYSSPFSITSAAAALSPQRPGGLTSVILPARNLEKTTTGVWRSFFFFTSVVGTSATNYTFAEPSITAGEVEEYGKQIEDQELVLNYLRSEGIDSEELRELELPESVEIVKERVQFLKQIGLTVKDINDYPLMLCCSVRRNLVPVLNYLESLRVTSSALPVLVRRYPQILHTSVVVDLQPHVTYLEGYGIPPEQLGDVLTRFPEVFGLKIEGTMSTSIAYLVMIGVNPRQIGAILTEIPQLLSMRVGNNLKPKVDFLTSLGIPISAVAKMIEKRPSILGFGLFDKYHTAVDSLLEIGVRKEAVAQLLLQFPDVLGLDVKAKLEEKLLWLTEEVGISEESLGPVLEKLPQILVINVAMARKRIEFLLESGFLAEDVKLMISECPQLLAMNIEKTLKPNLSFLNDEMKRQIEEVVEFPLFLTYNLDKRIRPRYEQMRQKCSLAWMLDCSDRTFEERSSLDYIEMFDETDETVAGSVEDDQTQGQGDDEINEGETDGEYFSEDSDTDRN</sequence>
<evidence type="ECO:0000256" key="4">
    <source>
        <dbReference type="SAM" id="MobiDB-lite"/>
    </source>
</evidence>
<reference evidence="6" key="1">
    <citation type="submission" date="2024-02" db="EMBL/GenBank/DDBJ databases">
        <authorList>
            <consortium name="ELIXIR-Norway"/>
            <consortium name="Elixir Norway"/>
        </authorList>
    </citation>
    <scope>NUCLEOTIDE SEQUENCE</scope>
</reference>
<comment type="similarity">
    <text evidence="1">Belongs to the mTERF family.</text>
</comment>
<evidence type="ECO:0000313" key="7">
    <source>
        <dbReference type="Proteomes" id="UP001497512"/>
    </source>
</evidence>
<dbReference type="EMBL" id="OZ019894">
    <property type="protein sequence ID" value="CAK9216843.1"/>
    <property type="molecule type" value="Genomic_DNA"/>
</dbReference>
<evidence type="ECO:0000256" key="1">
    <source>
        <dbReference type="ARBA" id="ARBA00007692"/>
    </source>
</evidence>
<accession>A0ABP0UB25</accession>
<feature type="region of interest" description="Disordered" evidence="4">
    <location>
        <begin position="520"/>
        <end position="558"/>
    </location>
</feature>
<evidence type="ECO:0000256" key="5">
    <source>
        <dbReference type="SAM" id="SignalP"/>
    </source>
</evidence>